<feature type="compositionally biased region" description="Acidic residues" evidence="1">
    <location>
        <begin position="33"/>
        <end position="42"/>
    </location>
</feature>
<feature type="compositionally biased region" description="Low complexity" evidence="1">
    <location>
        <begin position="13"/>
        <end position="30"/>
    </location>
</feature>
<proteinExistence type="predicted"/>
<feature type="region of interest" description="Disordered" evidence="1">
    <location>
        <begin position="1"/>
        <end position="342"/>
    </location>
</feature>
<keyword evidence="3" id="KW-1185">Reference proteome</keyword>
<protein>
    <submittedName>
        <fullName evidence="2">Uncharacterized protein</fullName>
    </submittedName>
</protein>
<feature type="compositionally biased region" description="Basic residues" evidence="1">
    <location>
        <begin position="1"/>
        <end position="12"/>
    </location>
</feature>
<dbReference type="EMBL" id="CAICTM010001273">
    <property type="protein sequence ID" value="CAB9522178.1"/>
    <property type="molecule type" value="Genomic_DNA"/>
</dbReference>
<comment type="caution">
    <text evidence="2">The sequence shown here is derived from an EMBL/GenBank/DDBJ whole genome shotgun (WGS) entry which is preliminary data.</text>
</comment>
<sequence length="342" mass="36958">MDRRASRRHPARARSGGARRSISQRQQQPAFADDQDDDDHDDGEVVRGGGSAAAVPAYAQDDYDSEGDDNNNNEEDDEEDDDDEEYNQRGRRLTAGGDLRYSTGSYLPTAYGAPGGPEAALALGVQPSQRERSVDRIRARSRDRRRDISKDRHSQRDRSRSSSQSRNSNTGGGNNKANDRAAQRRRDRRASLEMSLGTMSMDDSASSFDQASVYSTSNESSFSLINGMDSSFSQSLSADVGSNTDPKRRARKGGRPGNLASSSRDSTSTDYTSDRRRHVYKSGKASKTWDGRLDHVLNLRRGGRPTGGGDAGGGAAQARSLSPGATGGKEKRGGKRSGASAR</sequence>
<feature type="compositionally biased region" description="Basic and acidic residues" evidence="1">
    <location>
        <begin position="287"/>
        <end position="297"/>
    </location>
</feature>
<feature type="compositionally biased region" description="Gly residues" evidence="1">
    <location>
        <begin position="304"/>
        <end position="315"/>
    </location>
</feature>
<dbReference type="Proteomes" id="UP001153069">
    <property type="component" value="Unassembled WGS sequence"/>
</dbReference>
<evidence type="ECO:0000313" key="2">
    <source>
        <dbReference type="EMBL" id="CAB9522178.1"/>
    </source>
</evidence>
<name>A0A9N8HTH4_9STRA</name>
<gene>
    <name evidence="2" type="ORF">SEMRO_1275_G258460.1</name>
</gene>
<accession>A0A9N8HTH4</accession>
<feature type="compositionally biased region" description="Low complexity" evidence="1">
    <location>
        <begin position="261"/>
        <end position="271"/>
    </location>
</feature>
<evidence type="ECO:0000256" key="1">
    <source>
        <dbReference type="SAM" id="MobiDB-lite"/>
    </source>
</evidence>
<dbReference type="AlphaFoldDB" id="A0A9N8HTH4"/>
<reference evidence="2" key="1">
    <citation type="submission" date="2020-06" db="EMBL/GenBank/DDBJ databases">
        <authorList>
            <consortium name="Plant Systems Biology data submission"/>
        </authorList>
    </citation>
    <scope>NUCLEOTIDE SEQUENCE</scope>
    <source>
        <strain evidence="2">D6</strain>
    </source>
</reference>
<organism evidence="2 3">
    <name type="scientific">Seminavis robusta</name>
    <dbReference type="NCBI Taxonomy" id="568900"/>
    <lineage>
        <taxon>Eukaryota</taxon>
        <taxon>Sar</taxon>
        <taxon>Stramenopiles</taxon>
        <taxon>Ochrophyta</taxon>
        <taxon>Bacillariophyta</taxon>
        <taxon>Bacillariophyceae</taxon>
        <taxon>Bacillariophycidae</taxon>
        <taxon>Naviculales</taxon>
        <taxon>Naviculaceae</taxon>
        <taxon>Seminavis</taxon>
    </lineage>
</organism>
<feature type="compositionally biased region" description="Acidic residues" evidence="1">
    <location>
        <begin position="61"/>
        <end position="85"/>
    </location>
</feature>
<evidence type="ECO:0000313" key="3">
    <source>
        <dbReference type="Proteomes" id="UP001153069"/>
    </source>
</evidence>
<feature type="compositionally biased region" description="Basic and acidic residues" evidence="1">
    <location>
        <begin position="129"/>
        <end position="160"/>
    </location>
</feature>
<feature type="compositionally biased region" description="Polar residues" evidence="1">
    <location>
        <begin position="197"/>
        <end position="244"/>
    </location>
</feature>